<protein>
    <submittedName>
        <fullName evidence="2">Uncharacterized protein</fullName>
    </submittedName>
</protein>
<reference evidence="2" key="2">
    <citation type="journal article" date="2022" name="Proc. Natl. Acad. Sci. U.S.A.">
        <title>Diploid-dominant life cycles characterize the early evolution of Fungi.</title>
        <authorList>
            <person name="Amses K.R."/>
            <person name="Simmons D.R."/>
            <person name="Longcore J.E."/>
            <person name="Mondo S.J."/>
            <person name="Seto K."/>
            <person name="Jeronimo G.H."/>
            <person name="Bonds A.E."/>
            <person name="Quandt C.A."/>
            <person name="Davis W.J."/>
            <person name="Chang Y."/>
            <person name="Federici B.A."/>
            <person name="Kuo A."/>
            <person name="LaButti K."/>
            <person name="Pangilinan J."/>
            <person name="Andreopoulos W."/>
            <person name="Tritt A."/>
            <person name="Riley R."/>
            <person name="Hundley H."/>
            <person name="Johnson J."/>
            <person name="Lipzen A."/>
            <person name="Barry K."/>
            <person name="Lang B.F."/>
            <person name="Cuomo C.A."/>
            <person name="Buchler N.E."/>
            <person name="Grigoriev I.V."/>
            <person name="Spatafora J.W."/>
            <person name="Stajich J.E."/>
            <person name="James T.Y."/>
        </authorList>
    </citation>
    <scope>NUCLEOTIDE SEQUENCE</scope>
    <source>
        <strain evidence="2">AG</strain>
    </source>
</reference>
<comment type="caution">
    <text evidence="2">The sequence shown here is derived from an EMBL/GenBank/DDBJ whole genome shotgun (WGS) entry which is preliminary data.</text>
</comment>
<accession>A0AAD5EAZ5</accession>
<dbReference type="EMBL" id="MU620915">
    <property type="protein sequence ID" value="KAI8580072.1"/>
    <property type="molecule type" value="Genomic_DNA"/>
</dbReference>
<evidence type="ECO:0000256" key="1">
    <source>
        <dbReference type="SAM" id="MobiDB-lite"/>
    </source>
</evidence>
<dbReference type="GeneID" id="75918877"/>
<gene>
    <name evidence="2" type="ORF">K450DRAFT_287602</name>
</gene>
<dbReference type="AlphaFoldDB" id="A0AAD5EAZ5"/>
<proteinExistence type="predicted"/>
<dbReference type="RefSeq" id="XP_051445076.1">
    <property type="nucleotide sequence ID" value="XM_051593535.1"/>
</dbReference>
<sequence length="797" mass="90587">MHNQIGSTEVNDALMPHVTGLHGNEVDRLLEPETQIIQTSEEISKFMQRESKWWSFDDKIHLRDLMCELPSLLLACTRQFDSDEDIMGILDALSSIMAISNGVTTVSSLLLAFQVTALLCKQSLISVSSSTKLLDHLLSTLDKSLLTTRQKEYGHCSLLVGMNNLRILQSITSYHIDGAQDVKSPSLYMKVISHMMSVSHTCHDKKQRVLLEQFPDNTTPLDLKALTDALLFHINLRSFAAEQYHDVINTNNYRCILGNNNADYIREQIEVTMSFNHIQKFFEATATERLIIKQDILSALVSYLQACAELYDIQEMLTFPSRLEGIKSYTLAPSVLIDLQVASTERLIALVQSMSLDDDQVGAQHSSLVNPLRTILTESDSQKSTQRGKASFTALLKNFCSLCELSSLSCYLICKVSDVIAKYKLDHSYSTRTENVYVEMTRDMVNSCMEFLCILEEANLYPSSTSNVEHMTTASVAIQAVTAKIMTMFHRQCSIIMTDDDITQDVKPEVRHQVTYRTIGLASNFGRHILQFAMAKLFIKPSSAKTCLTVLRDILPDDIKENFTCMDVASQQLRLYWRDMIAVLFPKIMKLNYLILSNNQDIACTATTVMHQLLGLFSASDKLYVQFRLFIQNELNTSILRANDFSRLKVMSCHTKYLMYQNEEIVRRWLKFTTESVHFQEMRDHFTSSFEKVKMATSEFERFKATDAASLIEFNYSNAHQAIFAADVNCRRQVMTRLQYKETKNVTTCNVNGRTNIGGGKAYNRNEFRDIHGYQTANTSRPPSVHVDDFADGPNQV</sequence>
<name>A0AAD5EAZ5_UMBRA</name>
<feature type="region of interest" description="Disordered" evidence="1">
    <location>
        <begin position="775"/>
        <end position="797"/>
    </location>
</feature>
<evidence type="ECO:0000313" key="3">
    <source>
        <dbReference type="Proteomes" id="UP001206595"/>
    </source>
</evidence>
<dbReference type="Proteomes" id="UP001206595">
    <property type="component" value="Unassembled WGS sequence"/>
</dbReference>
<reference evidence="2" key="1">
    <citation type="submission" date="2021-06" db="EMBL/GenBank/DDBJ databases">
        <authorList>
            <consortium name="DOE Joint Genome Institute"/>
            <person name="Mondo S.J."/>
            <person name="Amses K.R."/>
            <person name="Simmons D.R."/>
            <person name="Longcore J.E."/>
            <person name="Seto K."/>
            <person name="Alves G.H."/>
            <person name="Bonds A.E."/>
            <person name="Quandt C.A."/>
            <person name="Davis W.J."/>
            <person name="Chang Y."/>
            <person name="Letcher P.M."/>
            <person name="Powell M.J."/>
            <person name="Kuo A."/>
            <person name="Labutti K."/>
            <person name="Pangilinan J."/>
            <person name="Andreopoulos W."/>
            <person name="Tritt A."/>
            <person name="Riley R."/>
            <person name="Hundley H."/>
            <person name="Johnson J."/>
            <person name="Lipzen A."/>
            <person name="Barry K."/>
            <person name="Berbee M.L."/>
            <person name="Buchler N.E."/>
            <person name="Grigoriev I.V."/>
            <person name="Spatafora J.W."/>
            <person name="Stajich J.E."/>
            <person name="James T.Y."/>
        </authorList>
    </citation>
    <scope>NUCLEOTIDE SEQUENCE</scope>
    <source>
        <strain evidence="2">AG</strain>
    </source>
</reference>
<organism evidence="2 3">
    <name type="scientific">Umbelopsis ramanniana AG</name>
    <dbReference type="NCBI Taxonomy" id="1314678"/>
    <lineage>
        <taxon>Eukaryota</taxon>
        <taxon>Fungi</taxon>
        <taxon>Fungi incertae sedis</taxon>
        <taxon>Mucoromycota</taxon>
        <taxon>Mucoromycotina</taxon>
        <taxon>Umbelopsidomycetes</taxon>
        <taxon>Umbelopsidales</taxon>
        <taxon>Umbelopsidaceae</taxon>
        <taxon>Umbelopsis</taxon>
    </lineage>
</organism>
<keyword evidence="3" id="KW-1185">Reference proteome</keyword>
<evidence type="ECO:0000313" key="2">
    <source>
        <dbReference type="EMBL" id="KAI8580072.1"/>
    </source>
</evidence>